<reference evidence="2 3" key="1">
    <citation type="submission" date="2024-11" db="EMBL/GenBank/DDBJ databases">
        <title>A near-complete genome assembly of Cinchona calisaya.</title>
        <authorList>
            <person name="Lian D.C."/>
            <person name="Zhao X.W."/>
            <person name="Wei L."/>
        </authorList>
    </citation>
    <scope>NUCLEOTIDE SEQUENCE [LARGE SCALE GENOMIC DNA]</scope>
    <source>
        <tissue evidence="2">Nenye</tissue>
    </source>
</reference>
<keyword evidence="3" id="KW-1185">Reference proteome</keyword>
<organism evidence="2 3">
    <name type="scientific">Cinchona calisaya</name>
    <dbReference type="NCBI Taxonomy" id="153742"/>
    <lineage>
        <taxon>Eukaryota</taxon>
        <taxon>Viridiplantae</taxon>
        <taxon>Streptophyta</taxon>
        <taxon>Embryophyta</taxon>
        <taxon>Tracheophyta</taxon>
        <taxon>Spermatophyta</taxon>
        <taxon>Magnoliopsida</taxon>
        <taxon>eudicotyledons</taxon>
        <taxon>Gunneridae</taxon>
        <taxon>Pentapetalae</taxon>
        <taxon>asterids</taxon>
        <taxon>lamiids</taxon>
        <taxon>Gentianales</taxon>
        <taxon>Rubiaceae</taxon>
        <taxon>Cinchonoideae</taxon>
        <taxon>Cinchoneae</taxon>
        <taxon>Cinchona</taxon>
    </lineage>
</organism>
<evidence type="ECO:0000313" key="3">
    <source>
        <dbReference type="Proteomes" id="UP001630127"/>
    </source>
</evidence>
<feature type="region of interest" description="Disordered" evidence="1">
    <location>
        <begin position="85"/>
        <end position="126"/>
    </location>
</feature>
<feature type="compositionally biased region" description="Polar residues" evidence="1">
    <location>
        <begin position="85"/>
        <end position="94"/>
    </location>
</feature>
<evidence type="ECO:0000313" key="2">
    <source>
        <dbReference type="EMBL" id="KAL3507918.1"/>
    </source>
</evidence>
<comment type="caution">
    <text evidence="2">The sequence shown here is derived from an EMBL/GenBank/DDBJ whole genome shotgun (WGS) entry which is preliminary data.</text>
</comment>
<accession>A0ABD2YQU7</accession>
<feature type="compositionally biased region" description="Polar residues" evidence="1">
    <location>
        <begin position="109"/>
        <end position="126"/>
    </location>
</feature>
<feature type="region of interest" description="Disordered" evidence="1">
    <location>
        <begin position="33"/>
        <end position="63"/>
    </location>
</feature>
<proteinExistence type="predicted"/>
<dbReference type="Proteomes" id="UP001630127">
    <property type="component" value="Unassembled WGS sequence"/>
</dbReference>
<protein>
    <submittedName>
        <fullName evidence="2">Uncharacterized protein</fullName>
    </submittedName>
</protein>
<dbReference type="AlphaFoldDB" id="A0ABD2YQU7"/>
<evidence type="ECO:0000256" key="1">
    <source>
        <dbReference type="SAM" id="MobiDB-lite"/>
    </source>
</evidence>
<name>A0ABD2YQU7_9GENT</name>
<sequence length="126" mass="14080">MDCSHSTLYCNINNSILWSNCKSCSWLQVTRVRSPEPEPEPEPNARLHDMYEDDENPHLPMPPYSLAGFRASMSFSSDQCIRQDTIPLESSSSIPFRDLDGMSRGTGPKDSSQLGFGGSSITFTRE</sequence>
<dbReference type="EMBL" id="JBJUIK010000013">
    <property type="protein sequence ID" value="KAL3507918.1"/>
    <property type="molecule type" value="Genomic_DNA"/>
</dbReference>
<gene>
    <name evidence="2" type="ORF">ACH5RR_033300</name>
</gene>